<feature type="binding site" evidence="18">
    <location>
        <position position="365"/>
    </location>
    <ligand>
        <name>UDP-N-acetyl-alpha-D-glucosamine</name>
        <dbReference type="ChEBI" id="CHEBI:57705"/>
    </ligand>
</feature>
<dbReference type="GO" id="GO:0000287">
    <property type="term" value="F:magnesium ion binding"/>
    <property type="evidence" value="ECO:0007669"/>
    <property type="project" value="UniProtKB-UniRule"/>
</dbReference>
<feature type="binding site" evidence="18">
    <location>
        <position position="422"/>
    </location>
    <ligand>
        <name>acetyl-CoA</name>
        <dbReference type="ChEBI" id="CHEBI:57288"/>
    </ligand>
</feature>
<keyword evidence="6 18" id="KW-0548">Nucleotidyltransferase</keyword>
<gene>
    <name evidence="18 20" type="primary">glmU</name>
    <name evidence="20" type="ORF">DQG23_40980</name>
</gene>
<reference evidence="20 21" key="1">
    <citation type="journal article" date="2009" name="Int. J. Syst. Evol. Microbiol.">
        <title>Paenibacillus contaminans sp. nov., isolated from a contaminated laboratory plate.</title>
        <authorList>
            <person name="Chou J.H."/>
            <person name="Lee J.H."/>
            <person name="Lin M.C."/>
            <person name="Chang P.S."/>
            <person name="Arun A.B."/>
            <person name="Young C.C."/>
            <person name="Chen W.M."/>
        </authorList>
    </citation>
    <scope>NUCLEOTIDE SEQUENCE [LARGE SCALE GENOMIC DNA]</scope>
    <source>
        <strain evidence="20 21">CKOBP-6</strain>
    </source>
</reference>
<evidence type="ECO:0000256" key="2">
    <source>
        <dbReference type="ARBA" id="ARBA00007707"/>
    </source>
</evidence>
<sequence length="463" mass="50653">MKIFSIVLAAGQGKRMKTKKHKVLHEVCGKPMIERVVGIIERIRASRQIVVVGYGAESVQAYLGDRVEFAMQHEQLGTGHAVLQAKDHLENEEGITIVAYGDTPLLREETLTRMIEMHKEQGAAATIMTAVVKDPSGLGRIIRTEEGYVTGIVEQKDCTPEQALIPEINAGTYCFDNRKLFAALAQVTNHNSQKEYYLTDVIEIFNRQGETIIGCCSEDPTEAMGVNDRIQLAEADKLMRERILRNHMLNGVSIIDPANTYIEDGVEIGMDTTLLPGCVLKGTTRIGEDCVIGPYSELVDATVADQVDIKQSVLHQASVGSHSSVGPFAYLRPGAKIGEHVKIGDFVEIKNATIGEGTKVSHLTYVGDAVVGKNVNFGCGAVTVNYDGFNKQITEVEDDAFIGSNVNLIAPVKIGKASYVVAGSTITNEVFENDVAIARERQVNKAGYAEKLRERFRAKKTRE</sequence>
<evidence type="ECO:0000256" key="15">
    <source>
        <dbReference type="ARBA" id="ARBA00048247"/>
    </source>
</evidence>
<evidence type="ECO:0000256" key="12">
    <source>
        <dbReference type="ARBA" id="ARBA00023268"/>
    </source>
</evidence>
<feature type="binding site" evidence="18">
    <location>
        <begin position="100"/>
        <end position="102"/>
    </location>
    <ligand>
        <name>UDP-N-acetyl-alpha-D-glucosamine</name>
        <dbReference type="ChEBI" id="CHEBI:57705"/>
    </ligand>
</feature>
<dbReference type="GO" id="GO:0006048">
    <property type="term" value="P:UDP-N-acetylglucosamine biosynthetic process"/>
    <property type="evidence" value="ECO:0007669"/>
    <property type="project" value="UniProtKB-UniPathway"/>
</dbReference>
<dbReference type="SUPFAM" id="SSF51161">
    <property type="entry name" value="Trimeric LpxA-like enzymes"/>
    <property type="match status" value="1"/>
</dbReference>
<dbReference type="GO" id="GO:0009252">
    <property type="term" value="P:peptidoglycan biosynthetic process"/>
    <property type="evidence" value="ECO:0007669"/>
    <property type="project" value="UniProtKB-UniRule"/>
</dbReference>
<dbReference type="EC" id="2.3.1.157" evidence="18"/>
<accession>A0A329LMR3</accession>
<evidence type="ECO:0000313" key="21">
    <source>
        <dbReference type="Proteomes" id="UP000250369"/>
    </source>
</evidence>
<dbReference type="AlphaFoldDB" id="A0A329LMR3"/>
<dbReference type="UniPathway" id="UPA00973"/>
<dbReference type="CDD" id="cd03353">
    <property type="entry name" value="LbH_GlmU_C"/>
    <property type="match status" value="1"/>
</dbReference>
<dbReference type="GO" id="GO:0016020">
    <property type="term" value="C:membrane"/>
    <property type="evidence" value="ECO:0007669"/>
    <property type="project" value="GOC"/>
</dbReference>
<comment type="subcellular location">
    <subcellularLocation>
        <location evidence="1 18">Cytoplasm</location>
    </subcellularLocation>
</comment>
<dbReference type="GO" id="GO:0005737">
    <property type="term" value="C:cytoplasm"/>
    <property type="evidence" value="ECO:0007669"/>
    <property type="project" value="UniProtKB-SubCell"/>
</dbReference>
<dbReference type="Pfam" id="PF14602">
    <property type="entry name" value="Hexapep_2"/>
    <property type="match status" value="1"/>
</dbReference>
<evidence type="ECO:0000256" key="6">
    <source>
        <dbReference type="ARBA" id="ARBA00022695"/>
    </source>
</evidence>
<evidence type="ECO:0000313" key="20">
    <source>
        <dbReference type="EMBL" id="RAV08510.1"/>
    </source>
</evidence>
<keyword evidence="21" id="KW-1185">Reference proteome</keyword>
<feature type="binding site" evidence="18">
    <location>
        <position position="404"/>
    </location>
    <ligand>
        <name>acetyl-CoA</name>
        <dbReference type="ChEBI" id="CHEBI:57288"/>
    </ligand>
</feature>
<comment type="cofactor">
    <cofactor evidence="18">
        <name>Mg(2+)</name>
        <dbReference type="ChEBI" id="CHEBI:18420"/>
    </cofactor>
    <text evidence="18">Binds 1 Mg(2+) ion per subunit.</text>
</comment>
<dbReference type="SUPFAM" id="SSF53448">
    <property type="entry name" value="Nucleotide-diphospho-sugar transferases"/>
    <property type="match status" value="1"/>
</dbReference>
<feature type="binding site" evidence="18">
    <location>
        <position position="439"/>
    </location>
    <ligand>
        <name>acetyl-CoA</name>
        <dbReference type="ChEBI" id="CHEBI:57288"/>
    </ligand>
</feature>
<dbReference type="Pfam" id="PF12804">
    <property type="entry name" value="NTP_transf_3"/>
    <property type="match status" value="1"/>
</dbReference>
<feature type="binding site" evidence="18">
    <location>
        <position position="72"/>
    </location>
    <ligand>
        <name>UDP-N-acetyl-alpha-D-glucosamine</name>
        <dbReference type="ChEBI" id="CHEBI:57705"/>
    </ligand>
</feature>
<comment type="catalytic activity">
    <reaction evidence="15 18">
        <text>alpha-D-glucosamine 1-phosphate + acetyl-CoA = N-acetyl-alpha-D-glucosamine 1-phosphate + CoA + H(+)</text>
        <dbReference type="Rhea" id="RHEA:13725"/>
        <dbReference type="ChEBI" id="CHEBI:15378"/>
        <dbReference type="ChEBI" id="CHEBI:57287"/>
        <dbReference type="ChEBI" id="CHEBI:57288"/>
        <dbReference type="ChEBI" id="CHEBI:57776"/>
        <dbReference type="ChEBI" id="CHEBI:58516"/>
        <dbReference type="EC" id="2.3.1.157"/>
    </reaction>
</comment>
<feature type="region of interest" description="N-acetyltransferase" evidence="18">
    <location>
        <begin position="251"/>
        <end position="463"/>
    </location>
</feature>
<dbReference type="EC" id="2.7.7.23" evidence="18"/>
<comment type="subunit">
    <text evidence="18">Homotrimer.</text>
</comment>
<feature type="binding site" evidence="18">
    <location>
        <position position="22"/>
    </location>
    <ligand>
        <name>UDP-N-acetyl-alpha-D-glucosamine</name>
        <dbReference type="ChEBI" id="CHEBI:57705"/>
    </ligand>
</feature>
<dbReference type="InterPro" id="IPR050065">
    <property type="entry name" value="GlmU-like"/>
</dbReference>
<dbReference type="Gene3D" id="2.160.10.10">
    <property type="entry name" value="Hexapeptide repeat proteins"/>
    <property type="match status" value="1"/>
</dbReference>
<keyword evidence="4 18" id="KW-0963">Cytoplasm</keyword>
<dbReference type="Pfam" id="PF00132">
    <property type="entry name" value="Hexapep"/>
    <property type="match status" value="1"/>
</dbReference>
<comment type="pathway">
    <text evidence="18">Bacterial outer membrane biogenesis; LPS lipid A biosynthesis.</text>
</comment>
<feature type="binding site" evidence="18">
    <location>
        <begin position="77"/>
        <end position="78"/>
    </location>
    <ligand>
        <name>UDP-N-acetyl-alpha-D-glucosamine</name>
        <dbReference type="ChEBI" id="CHEBI:57705"/>
    </ligand>
</feature>
<dbReference type="EMBL" id="QMFB01000058">
    <property type="protein sequence ID" value="RAV08510.1"/>
    <property type="molecule type" value="Genomic_DNA"/>
</dbReference>
<evidence type="ECO:0000256" key="1">
    <source>
        <dbReference type="ARBA" id="ARBA00004496"/>
    </source>
</evidence>
<protein>
    <recommendedName>
        <fullName evidence="18">Bifunctional protein GlmU</fullName>
    </recommendedName>
    <domain>
        <recommendedName>
            <fullName evidence="18">UDP-N-acetylglucosamine pyrophosphorylase</fullName>
            <ecNumber evidence="18">2.7.7.23</ecNumber>
        </recommendedName>
        <alternativeName>
            <fullName evidence="18">N-acetylglucosamine-1-phosphate uridyltransferase</fullName>
        </alternativeName>
    </domain>
    <domain>
        <recommendedName>
            <fullName evidence="18">Glucosamine-1-phosphate N-acetyltransferase</fullName>
            <ecNumber evidence="18">2.3.1.157</ecNumber>
        </recommendedName>
    </domain>
</protein>
<feature type="binding site" evidence="18">
    <location>
        <position position="169"/>
    </location>
    <ligand>
        <name>UDP-N-acetyl-alpha-D-glucosamine</name>
        <dbReference type="ChEBI" id="CHEBI:57705"/>
    </ligand>
</feature>
<dbReference type="InterPro" id="IPR038009">
    <property type="entry name" value="GlmU_C_LbH"/>
</dbReference>
<evidence type="ECO:0000259" key="19">
    <source>
        <dbReference type="Pfam" id="PF12804"/>
    </source>
</evidence>
<comment type="pathway">
    <text evidence="18">Nucleotide-sugar biosynthesis; UDP-N-acetyl-alpha-D-glucosamine biosynthesis; UDP-N-acetyl-alpha-D-glucosamine from N-acetyl-alpha-D-glucosamine 1-phosphate: step 1/1.</text>
</comment>
<keyword evidence="13 18" id="KW-0012">Acyltransferase</keyword>
<feature type="binding site" evidence="18">
    <location>
        <begin position="385"/>
        <end position="386"/>
    </location>
    <ligand>
        <name>acetyl-CoA</name>
        <dbReference type="ChEBI" id="CHEBI:57288"/>
    </ligand>
</feature>
<dbReference type="OrthoDB" id="9775031at2"/>
<feature type="active site" description="Proton acceptor" evidence="18">
    <location>
        <position position="362"/>
    </location>
</feature>
<dbReference type="GO" id="GO:0009245">
    <property type="term" value="P:lipid A biosynthetic process"/>
    <property type="evidence" value="ECO:0007669"/>
    <property type="project" value="UniProtKB-UniRule"/>
</dbReference>
<dbReference type="InterPro" id="IPR029044">
    <property type="entry name" value="Nucleotide-diphossugar_trans"/>
</dbReference>
<feature type="binding site" evidence="18">
    <location>
        <position position="350"/>
    </location>
    <ligand>
        <name>UDP-N-acetyl-alpha-D-glucosamine</name>
        <dbReference type="ChEBI" id="CHEBI:57705"/>
    </ligand>
</feature>
<feature type="binding site" evidence="18">
    <location>
        <position position="376"/>
    </location>
    <ligand>
        <name>UDP-N-acetyl-alpha-D-glucosamine</name>
        <dbReference type="ChEBI" id="CHEBI:57705"/>
    </ligand>
</feature>
<name>A0A329LMR3_9BACL</name>
<keyword evidence="14 18" id="KW-0961">Cell wall biogenesis/degradation</keyword>
<dbReference type="GO" id="GO:0008360">
    <property type="term" value="P:regulation of cell shape"/>
    <property type="evidence" value="ECO:0007669"/>
    <property type="project" value="UniProtKB-KW"/>
</dbReference>
<keyword evidence="9 18" id="KW-0460">Magnesium</keyword>
<feature type="domain" description="MobA-like NTP transferase" evidence="19">
    <location>
        <begin position="6"/>
        <end position="131"/>
    </location>
</feature>
<evidence type="ECO:0000256" key="4">
    <source>
        <dbReference type="ARBA" id="ARBA00022490"/>
    </source>
</evidence>
<evidence type="ECO:0000256" key="17">
    <source>
        <dbReference type="ARBA" id="ARBA00049628"/>
    </source>
</evidence>
<dbReference type="Proteomes" id="UP000250369">
    <property type="component" value="Unassembled WGS sequence"/>
</dbReference>
<evidence type="ECO:0000256" key="11">
    <source>
        <dbReference type="ARBA" id="ARBA00022984"/>
    </source>
</evidence>
<comment type="catalytic activity">
    <reaction evidence="16 18">
        <text>N-acetyl-alpha-D-glucosamine 1-phosphate + UTP + H(+) = UDP-N-acetyl-alpha-D-glucosamine + diphosphate</text>
        <dbReference type="Rhea" id="RHEA:13509"/>
        <dbReference type="ChEBI" id="CHEBI:15378"/>
        <dbReference type="ChEBI" id="CHEBI:33019"/>
        <dbReference type="ChEBI" id="CHEBI:46398"/>
        <dbReference type="ChEBI" id="CHEBI:57705"/>
        <dbReference type="ChEBI" id="CHEBI:57776"/>
        <dbReference type="EC" id="2.7.7.23"/>
    </reaction>
</comment>
<proteinExistence type="inferred from homology"/>
<comment type="caution">
    <text evidence="20">The sequence shown here is derived from an EMBL/GenBank/DDBJ whole genome shotgun (WGS) entry which is preliminary data.</text>
</comment>
<feature type="binding site" evidence="18">
    <location>
        <position position="102"/>
    </location>
    <ligand>
        <name>Mg(2+)</name>
        <dbReference type="ChEBI" id="CHEBI:18420"/>
    </ligand>
</feature>
<organism evidence="20 21">
    <name type="scientific">Paenibacillus contaminans</name>
    <dbReference type="NCBI Taxonomy" id="450362"/>
    <lineage>
        <taxon>Bacteria</taxon>
        <taxon>Bacillati</taxon>
        <taxon>Bacillota</taxon>
        <taxon>Bacilli</taxon>
        <taxon>Bacillales</taxon>
        <taxon>Paenibacillaceae</taxon>
        <taxon>Paenibacillus</taxon>
    </lineage>
</organism>
<comment type="similarity">
    <text evidence="3 18">In the N-terminal section; belongs to the N-acetylglucosamine-1-phosphate uridyltransferase family.</text>
</comment>
<dbReference type="CDD" id="cd02540">
    <property type="entry name" value="GT2_GlmU_N_bac"/>
    <property type="match status" value="1"/>
</dbReference>
<dbReference type="GO" id="GO:0019134">
    <property type="term" value="F:glucosamine-1-phosphate N-acetyltransferase activity"/>
    <property type="evidence" value="ECO:0007669"/>
    <property type="project" value="UniProtKB-UniRule"/>
</dbReference>
<evidence type="ECO:0000256" key="18">
    <source>
        <dbReference type="HAMAP-Rule" id="MF_01631"/>
    </source>
</evidence>
<evidence type="ECO:0000256" key="13">
    <source>
        <dbReference type="ARBA" id="ARBA00023315"/>
    </source>
</evidence>
<keyword evidence="7 18" id="KW-0479">Metal-binding</keyword>
<dbReference type="GO" id="GO:0071555">
    <property type="term" value="P:cell wall organization"/>
    <property type="evidence" value="ECO:0007669"/>
    <property type="project" value="UniProtKB-KW"/>
</dbReference>
<feature type="binding site" evidence="18">
    <location>
        <position position="154"/>
    </location>
    <ligand>
        <name>UDP-N-acetyl-alpha-D-glucosamine</name>
        <dbReference type="ChEBI" id="CHEBI:57705"/>
    </ligand>
</feature>
<evidence type="ECO:0000256" key="14">
    <source>
        <dbReference type="ARBA" id="ARBA00023316"/>
    </source>
</evidence>
<dbReference type="Gene3D" id="3.90.550.10">
    <property type="entry name" value="Spore Coat Polysaccharide Biosynthesis Protein SpsA, Chain A"/>
    <property type="match status" value="1"/>
</dbReference>
<comment type="caution">
    <text evidence="18">Lacks conserved residue(s) required for the propagation of feature annotation.</text>
</comment>
<dbReference type="UniPathway" id="UPA00113">
    <property type="reaction ID" value="UER00532"/>
</dbReference>
<dbReference type="InterPro" id="IPR001451">
    <property type="entry name" value="Hexapep"/>
</dbReference>
<evidence type="ECO:0000256" key="3">
    <source>
        <dbReference type="ARBA" id="ARBA00007947"/>
    </source>
</evidence>
<feature type="region of interest" description="Pyrophosphorylase" evidence="18">
    <location>
        <begin position="1"/>
        <end position="229"/>
    </location>
</feature>
<comment type="similarity">
    <text evidence="2 18">In the C-terminal section; belongs to the transferase hexapeptide repeat family.</text>
</comment>
<dbReference type="PANTHER" id="PTHR43584:SF3">
    <property type="entry name" value="BIFUNCTIONAL PROTEIN GLMU"/>
    <property type="match status" value="1"/>
</dbReference>
<dbReference type="RefSeq" id="WP_113036830.1">
    <property type="nucleotide sequence ID" value="NZ_QMFB01000058.1"/>
</dbReference>
<keyword evidence="12 18" id="KW-0511">Multifunctional enzyme</keyword>
<dbReference type="HAMAP" id="MF_01631">
    <property type="entry name" value="GlmU"/>
    <property type="match status" value="1"/>
</dbReference>
<evidence type="ECO:0000256" key="7">
    <source>
        <dbReference type="ARBA" id="ARBA00022723"/>
    </source>
</evidence>
<feature type="binding site" evidence="18">
    <location>
        <position position="227"/>
    </location>
    <ligand>
        <name>Mg(2+)</name>
        <dbReference type="ChEBI" id="CHEBI:18420"/>
    </ligand>
</feature>
<keyword evidence="5 18" id="KW-0808">Transferase</keyword>
<feature type="binding site" evidence="18">
    <location>
        <position position="332"/>
    </location>
    <ligand>
        <name>UDP-N-acetyl-alpha-D-glucosamine</name>
        <dbReference type="ChEBI" id="CHEBI:57705"/>
    </ligand>
</feature>
<dbReference type="GO" id="GO:0003977">
    <property type="term" value="F:UDP-N-acetylglucosamine diphosphorylase activity"/>
    <property type="evidence" value="ECO:0007669"/>
    <property type="project" value="UniProtKB-UniRule"/>
</dbReference>
<evidence type="ECO:0000256" key="10">
    <source>
        <dbReference type="ARBA" id="ARBA00022960"/>
    </source>
</evidence>
<keyword evidence="8 18" id="KW-0677">Repeat</keyword>
<evidence type="ECO:0000256" key="16">
    <source>
        <dbReference type="ARBA" id="ARBA00048493"/>
    </source>
</evidence>
<feature type="binding site" evidence="18">
    <location>
        <position position="139"/>
    </location>
    <ligand>
        <name>UDP-N-acetyl-alpha-D-glucosamine</name>
        <dbReference type="ChEBI" id="CHEBI:57705"/>
    </ligand>
</feature>
<dbReference type="GO" id="GO:0000902">
    <property type="term" value="P:cell morphogenesis"/>
    <property type="evidence" value="ECO:0007669"/>
    <property type="project" value="UniProtKB-UniRule"/>
</dbReference>
<comment type="pathway">
    <text evidence="18">Nucleotide-sugar biosynthesis; UDP-N-acetyl-alpha-D-glucosamine biosynthesis; N-acetyl-alpha-D-glucosamine 1-phosphate from alpha-D-glucosamine 6-phosphate (route II): step 2/2.</text>
</comment>
<feature type="binding site" evidence="18">
    <location>
        <begin position="8"/>
        <end position="11"/>
    </location>
    <ligand>
        <name>UDP-N-acetyl-alpha-D-glucosamine</name>
        <dbReference type="ChEBI" id="CHEBI:57705"/>
    </ligand>
</feature>
<dbReference type="InterPro" id="IPR025877">
    <property type="entry name" value="MobA-like_NTP_Trfase"/>
</dbReference>
<feature type="region of interest" description="Linker" evidence="18">
    <location>
        <begin position="230"/>
        <end position="250"/>
    </location>
</feature>
<dbReference type="InterPro" id="IPR005882">
    <property type="entry name" value="Bifunctional_GlmU"/>
</dbReference>
<evidence type="ECO:0000256" key="5">
    <source>
        <dbReference type="ARBA" id="ARBA00022679"/>
    </source>
</evidence>
<dbReference type="NCBIfam" id="TIGR01173">
    <property type="entry name" value="glmU"/>
    <property type="match status" value="1"/>
</dbReference>
<comment type="function">
    <text evidence="17 18">Catalyzes the last two sequential reactions in the de novo biosynthetic pathway for UDP-N-acetylglucosamine (UDP-GlcNAc). The C-terminal domain catalyzes the transfer of acetyl group from acetyl coenzyme A to glucosamine-1-phosphate (GlcN-1-P) to produce N-acetylglucosamine-1-phosphate (GlcNAc-1-P), which is converted into UDP-GlcNAc by the transfer of uridine 5-monophosphate (from uridine 5-triphosphate), a reaction catalyzed by the N-terminal domain.</text>
</comment>
<dbReference type="InterPro" id="IPR011004">
    <property type="entry name" value="Trimer_LpxA-like_sf"/>
</dbReference>
<keyword evidence="11 18" id="KW-0573">Peptidoglycan synthesis</keyword>
<dbReference type="PANTHER" id="PTHR43584">
    <property type="entry name" value="NUCLEOTIDYL TRANSFERASE"/>
    <property type="match status" value="1"/>
</dbReference>
<evidence type="ECO:0000256" key="9">
    <source>
        <dbReference type="ARBA" id="ARBA00022842"/>
    </source>
</evidence>
<evidence type="ECO:0000256" key="8">
    <source>
        <dbReference type="ARBA" id="ARBA00022737"/>
    </source>
</evidence>
<feature type="binding site" evidence="18">
    <location>
        <position position="227"/>
    </location>
    <ligand>
        <name>UDP-N-acetyl-alpha-D-glucosamine</name>
        <dbReference type="ChEBI" id="CHEBI:57705"/>
    </ligand>
</feature>
<keyword evidence="10 18" id="KW-0133">Cell shape</keyword>
<dbReference type="NCBIfam" id="NF010934">
    <property type="entry name" value="PRK14354.1"/>
    <property type="match status" value="1"/>
</dbReference>